<feature type="domain" description="Septin-type G" evidence="4">
    <location>
        <begin position="40"/>
        <end position="305"/>
    </location>
</feature>
<feature type="compositionally biased region" description="Polar residues" evidence="2">
    <location>
        <begin position="435"/>
        <end position="453"/>
    </location>
</feature>
<evidence type="ECO:0000259" key="4">
    <source>
        <dbReference type="PROSITE" id="PS51719"/>
    </source>
</evidence>
<sequence>MDRLFVDSNDTEVQNPSLKIHENIGLNYVALQIQRKARHRNYFFSILILGSAGLGKSTFINTLFLTKVQNKERLRPIRHTTSIKVSKFCLVERGVRMNIAVYDTPGFGDLIDNSHAIQPLEEELDKHFEEYLKEEMEILRKADIHDKRIHCCIYFISPNSGLKEIDIEAMKRLQDKVNLIPVIAKADTLTQEEKNELKASIKEAIISNGIQIYDFPVYARELKTAKMNLLRSRVPFGIVSSESVISAKPKKYGRRYNWGTVEIENMDHSDVMALKLLVLNSHLGDLIDTTHRVHYQLYRKKRLSSINVDNKLSYLTTNQLQWNFEEEKKLSESYLTEKERKLKRLFEMKIRDKQEKLRKLSDSLTEQSKYAAKILSRERKSLNQKRLFYDREKQTLEKMLHGLQQQQQQTVPQEGEEDRRNKQDSRRLIWKDQIQESAATSTLKETSANTSGTYCGAPLTKPSYNGHTKAKVVSALHERSSSTDTGGISRTTPGESILACLESDKTRLFLMKVAYSLPSSTNRNGRNPRLVQRREYKYQVFPPKRTTILDLLTLVRSFTDDDLSEQLYDIGATGGKANKGVDRAGRKEGNFQGWVLHCLYGNDRPIDIADTDRRRFTHGNIPIRWAAPLTLYAPYSSAGLKGNVTFSQSEDGSTVTISFHLQPSPGTPQRTYAWGIYNYPVFFDTRNPCSSSELGRPIHELSKIHGNIQIPSETPIEFTNSDIKLKGPETIWGMSLLLRSTEAGQDFRACTNIADPGEVRTVEAIFTTPVAGSVILRENERGETTIFSNIFHTAEEYQPSTNHDWKILVTDILESTKKGDLRRCDYLQVLYDPLNRDDTNCSRTDQNNCKIGDLSKKHDQIVVGASNSRYSKKFYVDTNLPLNSLENQRSLYLVLFEKDNPLRIMACAKMFSVKPKEVKAIFNEEGVKGHILFSQRYRMDPTVVTVNIKNLRGRGSEYYVHDFPVPLRYSKDDQLCSIDSIGNIYNPYGVDTSKTSSLEKGTNDQYEIGNLSGKYGKLDEMVLLDFYFGIYADFNLPLFGSYSIVGRSVGIYNKEGRRWICATIGYPASMRTGIATFTYPVVGRVIFRQEEGNPFGETTVYGELSYGDGSVNNTENHRFDVHVNEPGRDFYNWTRRCESAGGDYNPFFVGLGRQYDKYCMPDNPLRCRMGDLTGKFRRIAVANSRGAIRNKFFYTDTNLPLSGHHKILGKSLVVHDDAAPPHRGDRLACTGIRIYHAVRASIRRWESQEKMMASGIVTFAQDFETDPTTGRIELSELQQIANGYHIHELSVPQGKFFPCTEDAVRNHFNPFEVNTSLGPAPKVGSTDQYEVGDLSGKFGMLEGRDMERVAVVDTSLPLHGPHSVVGRSVVVHKKERNARWTCGTILPEYNRAFTREVVAIASFHDPRSFLMGYVRLETSKNKMVWTSRFPYLNGVIGKNKDQQFNTGNTRSPITHTGIYRMAQDRERWRNIIHANQRQLEYSDGGMSDTWMEVDLKYPGKHNSKKVPASL</sequence>
<dbReference type="PROSITE" id="PS51719">
    <property type="entry name" value="G_SEPTIN"/>
    <property type="match status" value="1"/>
</dbReference>
<evidence type="ECO:0000256" key="3">
    <source>
        <dbReference type="SAM" id="Phobius"/>
    </source>
</evidence>
<dbReference type="Pfam" id="PF00080">
    <property type="entry name" value="Sod_Cu"/>
    <property type="match status" value="2"/>
</dbReference>
<keyword evidence="1" id="KW-0342">GTP-binding</keyword>
<name>A0ABY6KTT3_9ARAC</name>
<feature type="region of interest" description="Disordered" evidence="2">
    <location>
        <begin position="402"/>
        <end position="493"/>
    </location>
</feature>
<evidence type="ECO:0000313" key="5">
    <source>
        <dbReference type="EMBL" id="UYV71581.1"/>
    </source>
</evidence>
<feature type="transmembrane region" description="Helical" evidence="3">
    <location>
        <begin position="42"/>
        <end position="65"/>
    </location>
</feature>
<keyword evidence="3" id="KW-0812">Transmembrane</keyword>
<keyword evidence="3" id="KW-0472">Membrane</keyword>
<dbReference type="PANTHER" id="PTHR20910:SF1">
    <property type="entry name" value="SUPEROXIDE DISMUTASE COPPER_ZINC BINDING DOMAIN-CONTAINING PROTEIN"/>
    <property type="match status" value="1"/>
</dbReference>
<dbReference type="Gene3D" id="3.40.50.300">
    <property type="entry name" value="P-loop containing nucleotide triphosphate hydrolases"/>
    <property type="match status" value="1"/>
</dbReference>
<reference evidence="5 6" key="1">
    <citation type="submission" date="2022-01" db="EMBL/GenBank/DDBJ databases">
        <title>A chromosomal length assembly of Cordylochernes scorpioides.</title>
        <authorList>
            <person name="Zeh D."/>
            <person name="Zeh J."/>
        </authorList>
    </citation>
    <scope>NUCLEOTIDE SEQUENCE [LARGE SCALE GENOMIC DNA]</scope>
    <source>
        <strain evidence="5">IN4F17</strain>
        <tissue evidence="5">Whole Body</tissue>
    </source>
</reference>
<evidence type="ECO:0000256" key="1">
    <source>
        <dbReference type="RuleBase" id="RU004560"/>
    </source>
</evidence>
<dbReference type="InterPro" id="IPR027417">
    <property type="entry name" value="P-loop_NTPase"/>
</dbReference>
<feature type="compositionally biased region" description="Basic and acidic residues" evidence="2">
    <location>
        <begin position="417"/>
        <end position="434"/>
    </location>
</feature>
<evidence type="ECO:0000256" key="2">
    <source>
        <dbReference type="SAM" id="MobiDB-lite"/>
    </source>
</evidence>
<organism evidence="5 6">
    <name type="scientific">Cordylochernes scorpioides</name>
    <dbReference type="NCBI Taxonomy" id="51811"/>
    <lineage>
        <taxon>Eukaryota</taxon>
        <taxon>Metazoa</taxon>
        <taxon>Ecdysozoa</taxon>
        <taxon>Arthropoda</taxon>
        <taxon>Chelicerata</taxon>
        <taxon>Arachnida</taxon>
        <taxon>Pseudoscorpiones</taxon>
        <taxon>Cheliferoidea</taxon>
        <taxon>Chernetidae</taxon>
        <taxon>Cordylochernes</taxon>
    </lineage>
</organism>
<dbReference type="InterPro" id="IPR030379">
    <property type="entry name" value="G_SEPTIN_dom"/>
</dbReference>
<keyword evidence="3" id="KW-1133">Transmembrane helix</keyword>
<comment type="similarity">
    <text evidence="1">Belongs to the TRAFAC class TrmE-Era-EngA-EngB-Septin-like GTPase superfamily. Septin GTPase family.</text>
</comment>
<dbReference type="EMBL" id="CP092870">
    <property type="protein sequence ID" value="UYV71581.1"/>
    <property type="molecule type" value="Genomic_DNA"/>
</dbReference>
<dbReference type="PANTHER" id="PTHR20910">
    <property type="entry name" value="AGAP001623-PA"/>
    <property type="match status" value="1"/>
</dbReference>
<dbReference type="Gene3D" id="2.60.40.200">
    <property type="entry name" value="Superoxide dismutase, copper/zinc binding domain"/>
    <property type="match status" value="5"/>
</dbReference>
<dbReference type="InterPro" id="IPR016491">
    <property type="entry name" value="Septin"/>
</dbReference>
<dbReference type="SUPFAM" id="SSF49329">
    <property type="entry name" value="Cu,Zn superoxide dismutase-like"/>
    <property type="match status" value="5"/>
</dbReference>
<dbReference type="InterPro" id="IPR036423">
    <property type="entry name" value="SOD-like_Cu/Zn_dom_sf"/>
</dbReference>
<gene>
    <name evidence="5" type="ORF">LAZ67_8003737</name>
</gene>
<dbReference type="Proteomes" id="UP001235939">
    <property type="component" value="Chromosome 08"/>
</dbReference>
<dbReference type="SUPFAM" id="SSF52540">
    <property type="entry name" value="P-loop containing nucleoside triphosphate hydrolases"/>
    <property type="match status" value="1"/>
</dbReference>
<feature type="compositionally biased region" description="Polar residues" evidence="2">
    <location>
        <begin position="482"/>
        <end position="493"/>
    </location>
</feature>
<proteinExistence type="inferred from homology"/>
<protein>
    <recommendedName>
        <fullName evidence="4">Septin-type G domain-containing protein</fullName>
    </recommendedName>
</protein>
<accession>A0ABY6KTT3</accession>
<evidence type="ECO:0000313" key="6">
    <source>
        <dbReference type="Proteomes" id="UP001235939"/>
    </source>
</evidence>
<keyword evidence="1" id="KW-0547">Nucleotide-binding</keyword>
<dbReference type="CDD" id="cd01850">
    <property type="entry name" value="CDC_Septin"/>
    <property type="match status" value="1"/>
</dbReference>
<dbReference type="Pfam" id="PF00735">
    <property type="entry name" value="Septin"/>
    <property type="match status" value="1"/>
</dbReference>
<keyword evidence="6" id="KW-1185">Reference proteome</keyword>
<dbReference type="InterPro" id="IPR001424">
    <property type="entry name" value="SOD_Cu_Zn_dom"/>
</dbReference>
<dbReference type="InterPro" id="IPR053257">
    <property type="entry name" value="Cu-only_SOD"/>
</dbReference>